<proteinExistence type="predicted"/>
<dbReference type="PROSITE" id="PS50994">
    <property type="entry name" value="INTEGRASE"/>
    <property type="match status" value="1"/>
</dbReference>
<organism evidence="12 13">
    <name type="scientific">Puccinia coronata f. sp. avenae</name>
    <dbReference type="NCBI Taxonomy" id="200324"/>
    <lineage>
        <taxon>Eukaryota</taxon>
        <taxon>Fungi</taxon>
        <taxon>Dikarya</taxon>
        <taxon>Basidiomycota</taxon>
        <taxon>Pucciniomycotina</taxon>
        <taxon>Pucciniomycetes</taxon>
        <taxon>Pucciniales</taxon>
        <taxon>Pucciniaceae</taxon>
        <taxon>Puccinia</taxon>
    </lineage>
</organism>
<evidence type="ECO:0000256" key="2">
    <source>
        <dbReference type="ARBA" id="ARBA00022679"/>
    </source>
</evidence>
<name>A0A2N5TNM2_9BASI</name>
<evidence type="ECO:0000256" key="6">
    <source>
        <dbReference type="ARBA" id="ARBA00022801"/>
    </source>
</evidence>
<dbReference type="InterPro" id="IPR021109">
    <property type="entry name" value="Peptidase_aspartic_dom_sf"/>
</dbReference>
<evidence type="ECO:0000313" key="12">
    <source>
        <dbReference type="EMBL" id="PLW27082.1"/>
    </source>
</evidence>
<feature type="compositionally biased region" description="Basic and acidic residues" evidence="9">
    <location>
        <begin position="425"/>
        <end position="441"/>
    </location>
</feature>
<accession>A0A2N5TNM2</accession>
<dbReference type="CDD" id="cd01647">
    <property type="entry name" value="RT_LTR"/>
    <property type="match status" value="1"/>
</dbReference>
<gene>
    <name evidence="12" type="ORF">PCANC_26563</name>
</gene>
<feature type="region of interest" description="Disordered" evidence="9">
    <location>
        <begin position="820"/>
        <end position="846"/>
    </location>
</feature>
<keyword evidence="6" id="KW-0378">Hydrolase</keyword>
<keyword evidence="4" id="KW-0540">Nuclease</keyword>
<dbReference type="OrthoDB" id="5599163at2759"/>
<keyword evidence="13" id="KW-1185">Reference proteome</keyword>
<evidence type="ECO:0000256" key="5">
    <source>
        <dbReference type="ARBA" id="ARBA00022759"/>
    </source>
</evidence>
<dbReference type="PROSITE" id="PS50878">
    <property type="entry name" value="RT_POL"/>
    <property type="match status" value="1"/>
</dbReference>
<dbReference type="InterPro" id="IPR012337">
    <property type="entry name" value="RNaseH-like_sf"/>
</dbReference>
<dbReference type="Gene3D" id="1.10.340.70">
    <property type="match status" value="1"/>
</dbReference>
<dbReference type="GO" id="GO:0015074">
    <property type="term" value="P:DNA integration"/>
    <property type="evidence" value="ECO:0007669"/>
    <property type="project" value="InterPro"/>
</dbReference>
<keyword evidence="7" id="KW-0694">RNA-binding</keyword>
<dbReference type="Pfam" id="PF17921">
    <property type="entry name" value="Integrase_H2C2"/>
    <property type="match status" value="1"/>
</dbReference>
<dbReference type="InterPro" id="IPR001584">
    <property type="entry name" value="Integrase_cat-core"/>
</dbReference>
<dbReference type="Gene3D" id="3.30.420.10">
    <property type="entry name" value="Ribonuclease H-like superfamily/Ribonuclease H"/>
    <property type="match status" value="1"/>
</dbReference>
<dbReference type="CDD" id="cd09274">
    <property type="entry name" value="RNase_HI_RT_Ty3"/>
    <property type="match status" value="1"/>
</dbReference>
<dbReference type="InterPro" id="IPR041373">
    <property type="entry name" value="RT_RNaseH"/>
</dbReference>
<dbReference type="FunFam" id="3.30.70.270:FF:000020">
    <property type="entry name" value="Transposon Tf2-6 polyprotein-like Protein"/>
    <property type="match status" value="1"/>
</dbReference>
<feature type="region of interest" description="Disordered" evidence="9">
    <location>
        <begin position="709"/>
        <end position="728"/>
    </location>
</feature>
<evidence type="ECO:0000256" key="4">
    <source>
        <dbReference type="ARBA" id="ARBA00022722"/>
    </source>
</evidence>
<dbReference type="Pfam" id="PF17917">
    <property type="entry name" value="RT_RNaseH"/>
    <property type="match status" value="1"/>
</dbReference>
<feature type="region of interest" description="Disordered" evidence="9">
    <location>
        <begin position="1607"/>
        <end position="1632"/>
    </location>
</feature>
<evidence type="ECO:0000256" key="9">
    <source>
        <dbReference type="SAM" id="MobiDB-lite"/>
    </source>
</evidence>
<keyword evidence="3" id="KW-0548">Nucleotidyltransferase</keyword>
<dbReference type="Gene3D" id="3.10.10.10">
    <property type="entry name" value="HIV Type 1 Reverse Transcriptase, subunit A, domain 1"/>
    <property type="match status" value="1"/>
</dbReference>
<evidence type="ECO:0000256" key="3">
    <source>
        <dbReference type="ARBA" id="ARBA00022695"/>
    </source>
</evidence>
<dbReference type="Proteomes" id="UP000235388">
    <property type="component" value="Unassembled WGS sequence"/>
</dbReference>
<evidence type="ECO:0000259" key="10">
    <source>
        <dbReference type="PROSITE" id="PS50878"/>
    </source>
</evidence>
<feature type="compositionally biased region" description="Low complexity" evidence="9">
    <location>
        <begin position="709"/>
        <end position="718"/>
    </location>
</feature>
<dbReference type="EC" id="2.7.7.49" evidence="1"/>
<dbReference type="GO" id="GO:0003723">
    <property type="term" value="F:RNA binding"/>
    <property type="evidence" value="ECO:0007669"/>
    <property type="project" value="UniProtKB-KW"/>
</dbReference>
<dbReference type="GO" id="GO:0003964">
    <property type="term" value="F:RNA-directed DNA polymerase activity"/>
    <property type="evidence" value="ECO:0007669"/>
    <property type="project" value="UniProtKB-KW"/>
</dbReference>
<dbReference type="InterPro" id="IPR043128">
    <property type="entry name" value="Rev_trsase/Diguanyl_cyclase"/>
</dbReference>
<dbReference type="InterPro" id="IPR000477">
    <property type="entry name" value="RT_dom"/>
</dbReference>
<evidence type="ECO:0000256" key="7">
    <source>
        <dbReference type="ARBA" id="ARBA00022884"/>
    </source>
</evidence>
<dbReference type="PANTHER" id="PTHR37984">
    <property type="entry name" value="PROTEIN CBG26694"/>
    <property type="match status" value="1"/>
</dbReference>
<dbReference type="SUPFAM" id="SSF50630">
    <property type="entry name" value="Acid proteases"/>
    <property type="match status" value="1"/>
</dbReference>
<dbReference type="SUPFAM" id="SSF53098">
    <property type="entry name" value="Ribonuclease H-like"/>
    <property type="match status" value="1"/>
</dbReference>
<evidence type="ECO:0000259" key="11">
    <source>
        <dbReference type="PROSITE" id="PS50994"/>
    </source>
</evidence>
<dbReference type="Gene3D" id="3.30.70.270">
    <property type="match status" value="2"/>
</dbReference>
<dbReference type="InterPro" id="IPR043502">
    <property type="entry name" value="DNA/RNA_pol_sf"/>
</dbReference>
<keyword evidence="8" id="KW-0695">RNA-directed DNA polymerase</keyword>
<dbReference type="FunFam" id="1.10.340.70:FF:000001">
    <property type="entry name" value="Retrovirus-related Pol polyprotein from transposon gypsy-like Protein"/>
    <property type="match status" value="1"/>
</dbReference>
<evidence type="ECO:0000256" key="8">
    <source>
        <dbReference type="ARBA" id="ARBA00022918"/>
    </source>
</evidence>
<dbReference type="InterPro" id="IPR036397">
    <property type="entry name" value="RNaseH_sf"/>
</dbReference>
<dbReference type="STRING" id="200324.A0A2N5TNM2"/>
<keyword evidence="5" id="KW-0255">Endonuclease</keyword>
<dbReference type="SUPFAM" id="SSF56672">
    <property type="entry name" value="DNA/RNA polymerases"/>
    <property type="match status" value="1"/>
</dbReference>
<dbReference type="PANTHER" id="PTHR37984:SF5">
    <property type="entry name" value="PROTEIN NYNRIN-LIKE"/>
    <property type="match status" value="1"/>
</dbReference>
<feature type="domain" description="Reverse transcriptase" evidence="10">
    <location>
        <begin position="1200"/>
        <end position="1396"/>
    </location>
</feature>
<dbReference type="InterPro" id="IPR050951">
    <property type="entry name" value="Retrovirus_Pol_polyprotein"/>
</dbReference>
<keyword evidence="2" id="KW-0808">Transferase</keyword>
<feature type="region of interest" description="Disordered" evidence="9">
    <location>
        <begin position="387"/>
        <end position="477"/>
    </location>
</feature>
<reference evidence="12 13" key="1">
    <citation type="submission" date="2017-11" db="EMBL/GenBank/DDBJ databases">
        <title>De novo assembly and phasing of dikaryotic genomes from two isolates of Puccinia coronata f. sp. avenae, the causal agent of oat crown rust.</title>
        <authorList>
            <person name="Miller M.E."/>
            <person name="Zhang Y."/>
            <person name="Omidvar V."/>
            <person name="Sperschneider J."/>
            <person name="Schwessinger B."/>
            <person name="Raley C."/>
            <person name="Palmer J.M."/>
            <person name="Garnica D."/>
            <person name="Upadhyaya N."/>
            <person name="Rathjen J."/>
            <person name="Taylor J.M."/>
            <person name="Park R.F."/>
            <person name="Dodds P.N."/>
            <person name="Hirsch C.D."/>
            <person name="Kianian S.F."/>
            <person name="Figueroa M."/>
        </authorList>
    </citation>
    <scope>NUCLEOTIDE SEQUENCE [LARGE SCALE GENOMIC DNA]</scope>
    <source>
        <strain evidence="12">12NC29</strain>
    </source>
</reference>
<evidence type="ECO:0000256" key="1">
    <source>
        <dbReference type="ARBA" id="ARBA00012493"/>
    </source>
</evidence>
<dbReference type="GO" id="GO:0016787">
    <property type="term" value="F:hydrolase activity"/>
    <property type="evidence" value="ECO:0007669"/>
    <property type="project" value="UniProtKB-KW"/>
</dbReference>
<feature type="domain" description="Integrase catalytic" evidence="11">
    <location>
        <begin position="1765"/>
        <end position="1929"/>
    </location>
</feature>
<feature type="compositionally biased region" description="Basic and acidic residues" evidence="9">
    <location>
        <begin position="388"/>
        <end position="399"/>
    </location>
</feature>
<dbReference type="GO" id="GO:0004519">
    <property type="term" value="F:endonuclease activity"/>
    <property type="evidence" value="ECO:0007669"/>
    <property type="project" value="UniProtKB-KW"/>
</dbReference>
<evidence type="ECO:0000313" key="13">
    <source>
        <dbReference type="Proteomes" id="UP000235388"/>
    </source>
</evidence>
<dbReference type="Pfam" id="PF00078">
    <property type="entry name" value="RVT_1"/>
    <property type="match status" value="1"/>
</dbReference>
<dbReference type="CDD" id="cd00303">
    <property type="entry name" value="retropepsin_like"/>
    <property type="match status" value="1"/>
</dbReference>
<dbReference type="Gene3D" id="2.40.70.10">
    <property type="entry name" value="Acid Proteases"/>
    <property type="match status" value="1"/>
</dbReference>
<sequence>MADAGVDPPREKMVKIKPQDKALKFSGSEIEQFLDDYELAAELDGASDYDKARQIGAFVETGETRTILATLDGYKPPVWSKLKESMLSYWVDVDKALFTERDISSLVESWVKKGGVSSVSDYHAFRKAWEPIQAYLVSKGHIDSAEELKKPFYQAFSEGFQGRIRDQLIKDGTLIVTADNRARLPAFKILRDAVDTVMKGQISLTFEDTRSSAPVASPFQAANDVMKKMGEDQRPKAVDASSKPEPSMDELAQMFKAFEQYMKKEQQAPVSTERPPIVCYYCHRERHGTARCMELQKDKDEGLVEQRGSNFFLPNGALIPFDRSRPIRHVVASYQPATSAGSPRPPTPTRQFTNVAAADYKASCGSLQPWYPPAVSSQSFAGVYEAEPAGRKRHEEARPYKAPLAPSTQSKRPLRRTPGAPVGPGKDKAAEEPELFDRIMNDADPEPTPLSEAPICAATPPRATGSQPKVRFERDVSRDHPDAVDGVIKRIFDLPLTATVAEMCSISPAVADGVKKWVSRRRVEIGSEELKVNSGTLAEGVDPEGDFDPNLYSCPLGYLNCSVGEGEAISSPLVDSGSQLNLISDSLANKLSLTPRVNFSSAVYGINNQACELIGVAEDVPIRVGRSIVGSCHFWITRADGPFILGRPFLMDFKATLMFSSFAGERIILPDSSGRNIEVTLCPVDKGRWEREFPAHGRKALLLDSVKKNQNQKQPENQKSIKNSVSTPFRPQRFSHSQSFACGFSTSSFQEQQLDKRTQDLAGTQARAQAKESRIPRRLEGLKVSPLQLCTSGLDATSISKTLPCATVVSLEEPLVSPTFSGGLASRQETPQEEQEQFSFHRKKASAPLGEPFNSSQVCRRHSACSDPSFQDQGSMSFGLASLVYPENKGRADVEENGATRRWGEQKVSSSQSCTSELDTTLSKALHATAVSLPRNFSSLASLDTTAILDSLLRNERKLCSHQVVCEGGMVEFGPSWRAFGVKVSSSQCAPPRRDASMLSKTLSCATIVSDPQPSPFSFADKAAFEDQEEHRTSLLLRVGLGTQAQASLVEAWKAGGYLALAAKYKPVARKIRPVNVPMPQGLNPPLRRPPLSRDPYQGLARSLVGPFSPKGRVTQERLSVVNFGPDGWLSPDELNLIKNILAERNEAIAFNEGERGLLKESYGLPYIIPVVEHEPWQKRKIPIPAAKLEEYTTLIRERVRTGLYEQSTSSYSSPVFCVLKSNGKLRIVHDLQPLNKVTVKDAGVPPATEEFVESFSGRACYGLGDIMGGYDERALDPILRPLTTFDTPLGRFQLTRLPQGATNSVAVYQAQMMWILQEEIPDHAGIFIDDGGIKGPVSDYNNESLPWHSGIRRFIWEYAETLERVLFRIEESGLTVSASKLAACVPALEIVGHVVCKEGWRMAKSKVNKILSWPTPINATEVRGFLGVVVYVRIFIPSLSQICLPLRRLTRKDTDFVWTADCEEAFEELKSIVGRDIVLVKISYGPEAGLIRLAVDSSFHAVGAVLTQRDENGWDRPALYESLLFSDVESRYSQPKLELCGVARILKKLQTILWGQHFELQVDAQSLIQMINTPSLPNAPMTRWVAFIQLFSFDIVHCPGRTFTMPDGLSRRPQADEDSDPPSSVFDEDSSHVRPLHTFQSSVDSVYHGYQEGFWRQLEEYLTTLARPRGLNAKAYQALRRKATDFFVQAGRLMRRGSPLPRIVVTLPAKQDEILSKLHEDLGHRGVAETYRRVADRFWWPSLKQVVIRWCQSCEACQKRDGKRPLEPRYPTGEEKVFGRVSMDAVHIKAGGAKYLIVARDDFSGWVEAKFLNNLTSEAVAAFLQDYWTMRYGLARSYSTDGGSEFGGALADMLRALPGKHRVSTPYYPEGQGMVEQGHGPLKAALVKLAGESGKNCRKFLPLVLFADRISTKRTTGYSPYELVFGQRAALPINLDIESFLGVDWEEVRDTTDLLIARSKQLERSKEARAIAYERAMKSREESIRYWQDRHSARLRDPLVPGDLVLAYNRSLEVQWGQLFAHKWNGPYRVIRQVSGGSYVLAELDGTELKRRFAADQVKKYFPRGGIGDSK</sequence>
<protein>
    <recommendedName>
        <fullName evidence="1">RNA-directed DNA polymerase</fullName>
        <ecNumber evidence="1">2.7.7.49</ecNumber>
    </recommendedName>
</protein>
<comment type="caution">
    <text evidence="12">The sequence shown here is derived from an EMBL/GenBank/DDBJ whole genome shotgun (WGS) entry which is preliminary data.</text>
</comment>
<dbReference type="EMBL" id="PGCJ01000506">
    <property type="protein sequence ID" value="PLW27082.1"/>
    <property type="molecule type" value="Genomic_DNA"/>
</dbReference>
<dbReference type="GO" id="GO:0005634">
    <property type="term" value="C:nucleus"/>
    <property type="evidence" value="ECO:0007669"/>
    <property type="project" value="UniProtKB-ARBA"/>
</dbReference>
<dbReference type="InterPro" id="IPR041588">
    <property type="entry name" value="Integrase_H2C2"/>
</dbReference>
<dbReference type="Pfam" id="PF00665">
    <property type="entry name" value="rve"/>
    <property type="match status" value="1"/>
</dbReference>